<name>A0A1I7SS66_BURXY</name>
<dbReference type="Proteomes" id="UP000095284">
    <property type="component" value="Unplaced"/>
</dbReference>
<reference evidence="3" key="1">
    <citation type="submission" date="2016-11" db="UniProtKB">
        <authorList>
            <consortium name="WormBaseParasite"/>
        </authorList>
    </citation>
    <scope>IDENTIFICATION</scope>
</reference>
<comment type="similarity">
    <text evidence="1">Belongs to the nematode receptor-like protein sre family.</text>
</comment>
<dbReference type="Pfam" id="PF03125">
    <property type="entry name" value="Sre"/>
    <property type="match status" value="1"/>
</dbReference>
<evidence type="ECO:0000313" key="2">
    <source>
        <dbReference type="Proteomes" id="UP000095284"/>
    </source>
</evidence>
<evidence type="ECO:0000256" key="1">
    <source>
        <dbReference type="ARBA" id="ARBA00006803"/>
    </source>
</evidence>
<organism evidence="2 3">
    <name type="scientific">Bursaphelenchus xylophilus</name>
    <name type="common">Pinewood nematode worm</name>
    <name type="synonym">Aphelenchoides xylophilus</name>
    <dbReference type="NCBI Taxonomy" id="6326"/>
    <lineage>
        <taxon>Eukaryota</taxon>
        <taxon>Metazoa</taxon>
        <taxon>Ecdysozoa</taxon>
        <taxon>Nematoda</taxon>
        <taxon>Chromadorea</taxon>
        <taxon>Rhabditida</taxon>
        <taxon>Tylenchina</taxon>
        <taxon>Tylenchomorpha</taxon>
        <taxon>Aphelenchoidea</taxon>
        <taxon>Aphelenchoididae</taxon>
        <taxon>Bursaphelenchus</taxon>
    </lineage>
</organism>
<sequence length="331" mass="38405">MLTVLLGLSAPMEDAEMEREALFTQKMQIKIMIGIAIATYLYFVIFTISLAIYFKKVREKAAFNSNFQLLLYHLTIPAWIAMLIEVFQTTLYFINGFYYEKYLDGISWSCLDICLLSFCNHLLAQIVERVIATVLLAKYEKIGQKFPTIALCIIIGQYVYAVMTLVLLIMMEFYKFARVISSVLEIILSLLLYFKLPSISRRICESYKAQNQYAMKTQRAWSVPLTLRYQSCENLKVAALTARIVLIQVVANIVTFMLHGYGRTLIVDSFEWLLVMKALHWVVYISALAEQIVITVQIGRDRCQNIRPVRTMSTDEERHLYFKQYSALWNT</sequence>
<accession>A0A1I7SS66</accession>
<dbReference type="AlphaFoldDB" id="A0A1I7SS66"/>
<proteinExistence type="inferred from homology"/>
<dbReference type="GO" id="GO:0016020">
    <property type="term" value="C:membrane"/>
    <property type="evidence" value="ECO:0007669"/>
    <property type="project" value="InterPro"/>
</dbReference>
<dbReference type="InterPro" id="IPR004151">
    <property type="entry name" value="7TM_GPCR_serpentine_rcpt_Sre"/>
</dbReference>
<protein>
    <submittedName>
        <fullName evidence="3">G protein-coupled receptor</fullName>
    </submittedName>
</protein>
<dbReference type="GO" id="GO:0007606">
    <property type="term" value="P:sensory perception of chemical stimulus"/>
    <property type="evidence" value="ECO:0007669"/>
    <property type="project" value="InterPro"/>
</dbReference>
<dbReference type="WBParaSite" id="BXY_1588300.1">
    <property type="protein sequence ID" value="BXY_1588300.1"/>
    <property type="gene ID" value="BXY_1588300"/>
</dbReference>
<evidence type="ECO:0000313" key="3">
    <source>
        <dbReference type="WBParaSite" id="BXY_1588300.1"/>
    </source>
</evidence>